<accession>A0ABR2XI96</accession>
<comment type="caution">
    <text evidence="2">The sequence shown here is derived from an EMBL/GenBank/DDBJ whole genome shotgun (WGS) entry which is preliminary data.</text>
</comment>
<organism evidence="2 3">
    <name type="scientific">Seiridium cardinale</name>
    <dbReference type="NCBI Taxonomy" id="138064"/>
    <lineage>
        <taxon>Eukaryota</taxon>
        <taxon>Fungi</taxon>
        <taxon>Dikarya</taxon>
        <taxon>Ascomycota</taxon>
        <taxon>Pezizomycotina</taxon>
        <taxon>Sordariomycetes</taxon>
        <taxon>Xylariomycetidae</taxon>
        <taxon>Amphisphaeriales</taxon>
        <taxon>Sporocadaceae</taxon>
        <taxon>Seiridium</taxon>
    </lineage>
</organism>
<evidence type="ECO:0000313" key="2">
    <source>
        <dbReference type="EMBL" id="KAK9773517.1"/>
    </source>
</evidence>
<evidence type="ECO:0000313" key="3">
    <source>
        <dbReference type="Proteomes" id="UP001465668"/>
    </source>
</evidence>
<feature type="compositionally biased region" description="Acidic residues" evidence="1">
    <location>
        <begin position="141"/>
        <end position="153"/>
    </location>
</feature>
<dbReference type="EMBL" id="JARVKM010000050">
    <property type="protein sequence ID" value="KAK9773517.1"/>
    <property type="molecule type" value="Genomic_DNA"/>
</dbReference>
<protein>
    <submittedName>
        <fullName evidence="2">Uncharacterized protein</fullName>
    </submittedName>
</protein>
<proteinExistence type="predicted"/>
<sequence>MDNILETLEDLMGGDYAPLIALAAVAVMITYYRNPTQPPQPSPVDTRLGVSGPTLRKRNGVTWLASRHFFREPWETDQPPDAAGSMDPNSRDQAAQTWERKGPNYIKALELFGTDETAPKESKLDCQSPVREVNSDVLYNETEDEAPDGEDTEKETSSDGSPEDNNPGGPSLGSQHDLDANVSTNRQGEDMQEFVIDTELDVFQSARPRVSAYIPEGEEYLRKAGFWLGLPEPHSPLEVLRKASRLEWALFDTLPDVTKTGVRSFGDEVTERVKPSRQAELDRRSAFTHLDSLDWHEVLHGNLERLGTDEFSGLEESIMAWEGNISPMKPPIKSVSERTSRTPREKFIEGKRQRSNLMFPLNSDRFDGRPMLLPPPEYYSSWTKEVMAAPPDERLKMIQKRDQENRSKWSSKDAKYKMASKRLGLLREIQTERTEAVQNTLEREKGELFSAMIEAENVANLVAKHNEFLADVYCEALRRKSLENDIIRYWEKLGTGEEMSHFPQHLQELIRQDSLERKDKRQHV</sequence>
<feature type="compositionally biased region" description="Polar residues" evidence="1">
    <location>
        <begin position="87"/>
        <end position="96"/>
    </location>
</feature>
<name>A0ABR2XI96_9PEZI</name>
<feature type="region of interest" description="Disordered" evidence="1">
    <location>
        <begin position="117"/>
        <end position="181"/>
    </location>
</feature>
<feature type="region of interest" description="Disordered" evidence="1">
    <location>
        <begin position="72"/>
        <end position="102"/>
    </location>
</feature>
<reference evidence="2 3" key="1">
    <citation type="submission" date="2024-02" db="EMBL/GenBank/DDBJ databases">
        <title>First draft genome assembly of two strains of Seiridium cardinale.</title>
        <authorList>
            <person name="Emiliani G."/>
            <person name="Scali E."/>
        </authorList>
    </citation>
    <scope>NUCLEOTIDE SEQUENCE [LARGE SCALE GENOMIC DNA]</scope>
    <source>
        <strain evidence="2 3">BM-138-000479</strain>
    </source>
</reference>
<dbReference type="Proteomes" id="UP001465668">
    <property type="component" value="Unassembled WGS sequence"/>
</dbReference>
<evidence type="ECO:0000256" key="1">
    <source>
        <dbReference type="SAM" id="MobiDB-lite"/>
    </source>
</evidence>
<keyword evidence="3" id="KW-1185">Reference proteome</keyword>
<gene>
    <name evidence="2" type="ORF">SCAR479_09849</name>
</gene>